<reference evidence="2 3" key="1">
    <citation type="submission" date="2016-04" db="EMBL/GenBank/DDBJ databases">
        <title>A degradative enzymes factory behind the ericoid mycorrhizal symbiosis.</title>
        <authorList>
            <consortium name="DOE Joint Genome Institute"/>
            <person name="Martino E."/>
            <person name="Morin E."/>
            <person name="Grelet G."/>
            <person name="Kuo A."/>
            <person name="Kohler A."/>
            <person name="Daghino S."/>
            <person name="Barry K."/>
            <person name="Choi C."/>
            <person name="Cichocki N."/>
            <person name="Clum A."/>
            <person name="Copeland A."/>
            <person name="Hainaut M."/>
            <person name="Haridas S."/>
            <person name="Labutti K."/>
            <person name="Lindquist E."/>
            <person name="Lipzen A."/>
            <person name="Khouja H.-R."/>
            <person name="Murat C."/>
            <person name="Ohm R."/>
            <person name="Olson A."/>
            <person name="Spatafora J."/>
            <person name="Veneault-Fourrey C."/>
            <person name="Henrissat B."/>
            <person name="Grigoriev I."/>
            <person name="Martin F."/>
            <person name="Perotto S."/>
        </authorList>
    </citation>
    <scope>NUCLEOTIDE SEQUENCE [LARGE SCALE GENOMIC DNA]</scope>
    <source>
        <strain evidence="2 3">F</strain>
    </source>
</reference>
<feature type="region of interest" description="Disordered" evidence="1">
    <location>
        <begin position="186"/>
        <end position="208"/>
    </location>
</feature>
<protein>
    <recommendedName>
        <fullName evidence="4">Fungal N-terminal domain-containing protein</fullName>
    </recommendedName>
</protein>
<organism evidence="2 3">
    <name type="scientific">Hyaloscypha variabilis (strain UAMH 11265 / GT02V1 / F)</name>
    <name type="common">Meliniomyces variabilis</name>
    <dbReference type="NCBI Taxonomy" id="1149755"/>
    <lineage>
        <taxon>Eukaryota</taxon>
        <taxon>Fungi</taxon>
        <taxon>Dikarya</taxon>
        <taxon>Ascomycota</taxon>
        <taxon>Pezizomycotina</taxon>
        <taxon>Leotiomycetes</taxon>
        <taxon>Helotiales</taxon>
        <taxon>Hyaloscyphaceae</taxon>
        <taxon>Hyaloscypha</taxon>
        <taxon>Hyaloscypha variabilis</taxon>
    </lineage>
</organism>
<evidence type="ECO:0008006" key="4">
    <source>
        <dbReference type="Google" id="ProtNLM"/>
    </source>
</evidence>
<dbReference type="EMBL" id="KZ613972">
    <property type="protein sequence ID" value="PMD29641.1"/>
    <property type="molecule type" value="Genomic_DNA"/>
</dbReference>
<gene>
    <name evidence="2" type="ORF">L207DRAFT_593211</name>
</gene>
<dbReference type="Proteomes" id="UP000235786">
    <property type="component" value="Unassembled WGS sequence"/>
</dbReference>
<keyword evidence="3" id="KW-1185">Reference proteome</keyword>
<feature type="compositionally biased region" description="Polar residues" evidence="1">
    <location>
        <begin position="237"/>
        <end position="248"/>
    </location>
</feature>
<proteinExistence type="predicted"/>
<feature type="compositionally biased region" description="Basic and acidic residues" evidence="1">
    <location>
        <begin position="481"/>
        <end position="504"/>
    </location>
</feature>
<feature type="region of interest" description="Disordered" evidence="1">
    <location>
        <begin position="237"/>
        <end position="332"/>
    </location>
</feature>
<dbReference type="OrthoDB" id="524326at2759"/>
<feature type="region of interest" description="Disordered" evidence="1">
    <location>
        <begin position="439"/>
        <end position="521"/>
    </location>
</feature>
<dbReference type="AlphaFoldDB" id="A0A2J6QTQ6"/>
<feature type="compositionally biased region" description="Basic and acidic residues" evidence="1">
    <location>
        <begin position="316"/>
        <end position="326"/>
    </location>
</feature>
<feature type="compositionally biased region" description="Polar residues" evidence="1">
    <location>
        <begin position="467"/>
        <end position="477"/>
    </location>
</feature>
<name>A0A2J6QTQ6_HYAVF</name>
<accession>A0A2J6QTQ6</accession>
<feature type="compositionally biased region" description="Low complexity" evidence="1">
    <location>
        <begin position="297"/>
        <end position="312"/>
    </location>
</feature>
<dbReference type="STRING" id="1149755.A0A2J6QTQ6"/>
<evidence type="ECO:0000313" key="3">
    <source>
        <dbReference type="Proteomes" id="UP000235786"/>
    </source>
</evidence>
<evidence type="ECO:0000256" key="1">
    <source>
        <dbReference type="SAM" id="MobiDB-lite"/>
    </source>
</evidence>
<evidence type="ECO:0000313" key="2">
    <source>
        <dbReference type="EMBL" id="PMD29641.1"/>
    </source>
</evidence>
<sequence>MDPLSITTACVGLVGSVTKISIQISDFVRKAREARGDLDRVSRELVSLKTVLEILSEDAGTGKGFPDSLKHAGGGITPAVKWTLFGRDDMDKLRSSLEAHKSALDIALDMVALSITREIKADTQEIRNDTSAIKEDTTQILAEIARLQARLPEDERLGSANGFALQRYLDNLTSYVESSWEISDMESDHRAEVTTPRGESLSPPPNNVSPLVPNVIKNKVKVNATWPTVYQVPSKNYNISRPIHTQQQDGKESSTRLMNPDPSPSKAYKRSNHISGIFARTNPIFGGKSSSHKEEQTTIPKSISTTSISRPPSGDRASRKSTDSRRSISFGLGFKKRRSGSLSVSEHTIQQDKPIRFSERPASFSPNIARAPTPTHLSKYDNKDGEMGLAELLERMRTRTFRALERNYNIPDGDYLINDDDDGYFPIIGADNVSYNISPQSLPENRYSRAQHKRPHVSAYDDDRQRPQPTLSQPSNRARTRTRDGYRTYSSDDDRIQSKREPSTPHEAQLPPQNRQAGGRGILVKNNHKFTEAYEQERDHGPQNYRNETGSSGAARHVMDWFRARQARRAAREEDATKYDI</sequence>